<evidence type="ECO:0000313" key="3">
    <source>
        <dbReference type="RefSeq" id="XP_009804886.1"/>
    </source>
</evidence>
<accession>A0A1U7YSG6</accession>
<evidence type="ECO:0000313" key="2">
    <source>
        <dbReference type="Proteomes" id="UP000189701"/>
    </source>
</evidence>
<reference evidence="2" key="1">
    <citation type="journal article" date="2013" name="Genome Biol.">
        <title>Reference genomes and transcriptomes of Nicotiana sylvestris and Nicotiana tomentosiformis.</title>
        <authorList>
            <person name="Sierro N."/>
            <person name="Battey J.N."/>
            <person name="Ouadi S."/>
            <person name="Bovet L."/>
            <person name="Goepfert S."/>
            <person name="Bakaher N."/>
            <person name="Peitsch M.C."/>
            <person name="Ivanov N.V."/>
        </authorList>
    </citation>
    <scope>NUCLEOTIDE SEQUENCE [LARGE SCALE GENOMIC DNA]</scope>
</reference>
<feature type="compositionally biased region" description="Polar residues" evidence="1">
    <location>
        <begin position="68"/>
        <end position="78"/>
    </location>
</feature>
<dbReference type="Proteomes" id="UP000189701">
    <property type="component" value="Unplaced"/>
</dbReference>
<keyword evidence="2" id="KW-1185">Reference proteome</keyword>
<reference evidence="3" key="2">
    <citation type="submission" date="2025-08" db="UniProtKB">
        <authorList>
            <consortium name="RefSeq"/>
        </authorList>
    </citation>
    <scope>IDENTIFICATION</scope>
    <source>
        <tissue evidence="3">Leaf</tissue>
    </source>
</reference>
<dbReference type="RefSeq" id="XP_009804886.1">
    <property type="nucleotide sequence ID" value="XM_009806584.1"/>
</dbReference>
<proteinExistence type="predicted"/>
<sequence length="127" mass="14185">MKENTCILCKACGRLGHTTQHCSYTKASSTPYDVEQQVMTTITNPIDHALANGGFPKEKDSTDKNNEEQPGTTSNTAQKLPKCNLRYLLKRLGNPVVRQSFREGNKVAHVLSNRVPNNSNQPLLQRF</sequence>
<evidence type="ECO:0000256" key="1">
    <source>
        <dbReference type="SAM" id="MobiDB-lite"/>
    </source>
</evidence>
<feature type="compositionally biased region" description="Basic and acidic residues" evidence="1">
    <location>
        <begin position="56"/>
        <end position="67"/>
    </location>
</feature>
<organism evidence="2 3">
    <name type="scientific">Nicotiana sylvestris</name>
    <name type="common">Wood tobacco</name>
    <name type="synonym">South American tobacco</name>
    <dbReference type="NCBI Taxonomy" id="4096"/>
    <lineage>
        <taxon>Eukaryota</taxon>
        <taxon>Viridiplantae</taxon>
        <taxon>Streptophyta</taxon>
        <taxon>Embryophyta</taxon>
        <taxon>Tracheophyta</taxon>
        <taxon>Spermatophyta</taxon>
        <taxon>Magnoliopsida</taxon>
        <taxon>eudicotyledons</taxon>
        <taxon>Gunneridae</taxon>
        <taxon>Pentapetalae</taxon>
        <taxon>asterids</taxon>
        <taxon>lamiids</taxon>
        <taxon>Solanales</taxon>
        <taxon>Solanaceae</taxon>
        <taxon>Nicotianoideae</taxon>
        <taxon>Nicotianeae</taxon>
        <taxon>Nicotiana</taxon>
    </lineage>
</organism>
<name>A0A1U7YSG6_NICSY</name>
<dbReference type="AlphaFoldDB" id="A0A1U7YSG6"/>
<gene>
    <name evidence="3" type="primary">LOC104250024</name>
</gene>
<feature type="region of interest" description="Disordered" evidence="1">
    <location>
        <begin position="47"/>
        <end position="79"/>
    </location>
</feature>
<protein>
    <submittedName>
        <fullName evidence="3">Uncharacterized protein LOC104250024</fullName>
    </submittedName>
</protein>